<dbReference type="CDD" id="cd06550">
    <property type="entry name" value="TM_ABC_iron-siderophores_like"/>
    <property type="match status" value="1"/>
</dbReference>
<keyword evidence="5 8" id="KW-0812">Transmembrane</keyword>
<dbReference type="GO" id="GO:0033214">
    <property type="term" value="P:siderophore-iron import into cell"/>
    <property type="evidence" value="ECO:0007669"/>
    <property type="project" value="TreeGrafter"/>
</dbReference>
<dbReference type="GO" id="GO:0005886">
    <property type="term" value="C:plasma membrane"/>
    <property type="evidence" value="ECO:0007669"/>
    <property type="project" value="UniProtKB-SubCell"/>
</dbReference>
<feature type="transmembrane region" description="Helical" evidence="8">
    <location>
        <begin position="230"/>
        <end position="254"/>
    </location>
</feature>
<sequence>MAPLAWLALAGLFAQGLALALGSVALAPGELLAVLAGDGEALHRTLVLELRLPRALAAFGTGALLALAGALMQILLRNPLADPYVLGLSGGASVAALAAMLAGLAATLVAGAAFAGALASTLIVFGLAHGGGSWTPTRLLLTGVVMAAGWGALITFLLAVSPVERLPGMLYWLMGDLAYAGSPWPVLAVAATGLVVVLPLGRTLNVLARGGLQAAALGVAVRPLEWTLYLLASLVTAVAVTTAGSVGFVGLMVPHMLRLRLGNDQRVILPASLLAGGTLLTLADSLARTLIAPQQLPVGVITALLGVPTFLYLLHRSRR</sequence>
<keyword evidence="3" id="KW-0813">Transport</keyword>
<dbReference type="Proteomes" id="UP000219993">
    <property type="component" value="Chromosome"/>
</dbReference>
<evidence type="ECO:0000256" key="4">
    <source>
        <dbReference type="ARBA" id="ARBA00022475"/>
    </source>
</evidence>
<dbReference type="AlphaFoldDB" id="A0A291P561"/>
<gene>
    <name evidence="9" type="ORF">BEI_1067</name>
</gene>
<evidence type="ECO:0000256" key="3">
    <source>
        <dbReference type="ARBA" id="ARBA00022448"/>
    </source>
</evidence>
<feature type="transmembrane region" description="Helical" evidence="8">
    <location>
        <begin position="108"/>
        <end position="127"/>
    </location>
</feature>
<dbReference type="KEGG" id="hbe:BEI_1067"/>
<feature type="transmembrane region" description="Helical" evidence="8">
    <location>
        <begin position="55"/>
        <end position="76"/>
    </location>
</feature>
<organism evidence="9 10">
    <name type="scientific">Halomonas beimenensis</name>
    <dbReference type="NCBI Taxonomy" id="475662"/>
    <lineage>
        <taxon>Bacteria</taxon>
        <taxon>Pseudomonadati</taxon>
        <taxon>Pseudomonadota</taxon>
        <taxon>Gammaproteobacteria</taxon>
        <taxon>Oceanospirillales</taxon>
        <taxon>Halomonadaceae</taxon>
        <taxon>Halomonas</taxon>
    </lineage>
</organism>
<reference evidence="9 10" key="1">
    <citation type="journal article" date="2017" name="Sci. Rep.">
        <title>Revealing the Saline Adaptation Strategies of the Halophilic Bacterium Halomonas beimenensis through High-throughput Omics and Transposon Mutagenesis Approaches.</title>
        <authorList>
            <person name="Chen Y.H."/>
            <person name="Lin S.S."/>
            <person name="Shyu Y.T."/>
        </authorList>
    </citation>
    <scope>NUCLEOTIDE SEQUENCE [LARGE SCALE GENOMIC DNA]</scope>
    <source>
        <strain evidence="9 10">NTU-111</strain>
    </source>
</reference>
<dbReference type="InterPro" id="IPR037294">
    <property type="entry name" value="ABC_BtuC-like"/>
</dbReference>
<evidence type="ECO:0000256" key="8">
    <source>
        <dbReference type="SAM" id="Phobius"/>
    </source>
</evidence>
<keyword evidence="4" id="KW-1003">Cell membrane</keyword>
<keyword evidence="10" id="KW-1185">Reference proteome</keyword>
<evidence type="ECO:0000313" key="10">
    <source>
        <dbReference type="Proteomes" id="UP000219993"/>
    </source>
</evidence>
<dbReference type="Pfam" id="PF01032">
    <property type="entry name" value="FecCD"/>
    <property type="match status" value="1"/>
</dbReference>
<feature type="transmembrane region" description="Helical" evidence="8">
    <location>
        <begin position="139"/>
        <end position="160"/>
    </location>
</feature>
<evidence type="ECO:0000313" key="9">
    <source>
        <dbReference type="EMBL" id="ATJ82054.1"/>
    </source>
</evidence>
<evidence type="ECO:0000256" key="2">
    <source>
        <dbReference type="ARBA" id="ARBA00007935"/>
    </source>
</evidence>
<comment type="similarity">
    <text evidence="2">Belongs to the binding-protein-dependent transport system permease family. FecCD subfamily.</text>
</comment>
<evidence type="ECO:0000256" key="7">
    <source>
        <dbReference type="ARBA" id="ARBA00023136"/>
    </source>
</evidence>
<proteinExistence type="inferred from homology"/>
<protein>
    <submittedName>
        <fullName evidence="9">Iron(III) dicitrate transport system permease protein FecD</fullName>
    </submittedName>
</protein>
<evidence type="ECO:0000256" key="6">
    <source>
        <dbReference type="ARBA" id="ARBA00022989"/>
    </source>
</evidence>
<dbReference type="PANTHER" id="PTHR30472:SF25">
    <property type="entry name" value="ABC TRANSPORTER PERMEASE PROTEIN MJ0876-RELATED"/>
    <property type="match status" value="1"/>
</dbReference>
<name>A0A291P561_9GAMM</name>
<dbReference type="EMBL" id="CP021435">
    <property type="protein sequence ID" value="ATJ82054.1"/>
    <property type="molecule type" value="Genomic_DNA"/>
</dbReference>
<evidence type="ECO:0000256" key="5">
    <source>
        <dbReference type="ARBA" id="ARBA00022692"/>
    </source>
</evidence>
<dbReference type="InterPro" id="IPR000522">
    <property type="entry name" value="ABC_transptr_permease_BtuC"/>
</dbReference>
<comment type="subcellular location">
    <subcellularLocation>
        <location evidence="1">Cell membrane</location>
        <topology evidence="1">Multi-pass membrane protein</topology>
    </subcellularLocation>
</comment>
<keyword evidence="7 8" id="KW-0472">Membrane</keyword>
<dbReference type="GO" id="GO:0022857">
    <property type="term" value="F:transmembrane transporter activity"/>
    <property type="evidence" value="ECO:0007669"/>
    <property type="project" value="InterPro"/>
</dbReference>
<feature type="transmembrane region" description="Helical" evidence="8">
    <location>
        <begin position="83"/>
        <end position="102"/>
    </location>
</feature>
<dbReference type="SUPFAM" id="SSF81345">
    <property type="entry name" value="ABC transporter involved in vitamin B12 uptake, BtuC"/>
    <property type="match status" value="1"/>
</dbReference>
<dbReference type="Gene3D" id="1.10.3470.10">
    <property type="entry name" value="ABC transporter involved in vitamin B12 uptake, BtuC"/>
    <property type="match status" value="1"/>
</dbReference>
<feature type="transmembrane region" description="Helical" evidence="8">
    <location>
        <begin position="180"/>
        <end position="199"/>
    </location>
</feature>
<keyword evidence="6 8" id="KW-1133">Transmembrane helix</keyword>
<evidence type="ECO:0000256" key="1">
    <source>
        <dbReference type="ARBA" id="ARBA00004651"/>
    </source>
</evidence>
<accession>A0A291P561</accession>
<feature type="transmembrane region" description="Helical" evidence="8">
    <location>
        <begin position="295"/>
        <end position="314"/>
    </location>
</feature>
<dbReference type="PANTHER" id="PTHR30472">
    <property type="entry name" value="FERRIC ENTEROBACTIN TRANSPORT SYSTEM PERMEASE PROTEIN"/>
    <property type="match status" value="1"/>
</dbReference>